<reference evidence="13" key="1">
    <citation type="journal article" date="2023" name="Genome Biol. Evol.">
        <title>First Whole Genome Sequence and Flow Cytometry Genome Size Data for the Lichen-Forming Fungus Ramalina farinacea (Ascomycota).</title>
        <authorList>
            <person name="Llewellyn T."/>
            <person name="Mian S."/>
            <person name="Hill R."/>
            <person name="Leitch I.J."/>
            <person name="Gaya E."/>
        </authorList>
    </citation>
    <scope>NUCLEOTIDE SEQUENCE</scope>
    <source>
        <strain evidence="13">LIQ254RAFAR</strain>
    </source>
</reference>
<feature type="domain" description="ABC transporter" evidence="11">
    <location>
        <begin position="363"/>
        <end position="636"/>
    </location>
</feature>
<organism evidence="13 14">
    <name type="scientific">Ramalina farinacea</name>
    <dbReference type="NCBI Taxonomy" id="258253"/>
    <lineage>
        <taxon>Eukaryota</taxon>
        <taxon>Fungi</taxon>
        <taxon>Dikarya</taxon>
        <taxon>Ascomycota</taxon>
        <taxon>Pezizomycotina</taxon>
        <taxon>Lecanoromycetes</taxon>
        <taxon>OSLEUM clade</taxon>
        <taxon>Lecanoromycetidae</taxon>
        <taxon>Lecanorales</taxon>
        <taxon>Lecanorineae</taxon>
        <taxon>Ramalinaceae</taxon>
        <taxon>Ramalina</taxon>
    </lineage>
</organism>
<dbReference type="GO" id="GO:0090374">
    <property type="term" value="P:oligopeptide export from mitochondrion"/>
    <property type="evidence" value="ECO:0007669"/>
    <property type="project" value="TreeGrafter"/>
</dbReference>
<evidence type="ECO:0000256" key="9">
    <source>
        <dbReference type="ARBA" id="ARBA00023136"/>
    </source>
</evidence>
<sequence>MTVPRRGFGYLRLLLCSGNTALDYLLLVMGLLAAIGAGVPFPILGVLFGELVDDLNSATCASQNVNPKEVQASINQKVLLIIYITIANFVAIYVHAGCWSLFGERLVGRLRQRYFQGILRQEIAFFDSLSPGETSARLSHDVEAVRAGTSEKVGIFISSFSYFIGAYLVAFIKVATLAGMLAFLIPAYLLMVIAGGAYVNRYTTRTSDRVAAASSVVSQCLSNVPLIQALGAESRLETKLAQILGQAQKEGLKRALVAALQFGSLFIIAYSANALAFWQGSKDIAGTVDGNANGVTAGAIYTVIFLLVDASLVVSQVAPILQVFGSATAAARVLQTVIDRPSLIDGTIGTRHQSFGSEIQGSLEFREVSFEYPSRPNVRTLDEVSLRFPHGKHTAIVGASGSGKSTITSLVARLYDPSSGSVLIDGKDIREVNVRYLRSCIGLVDQEPFLLSRSILENIALGLANSGFEDVLLGSSLPDIVSAVHLGEDIEAAIERQSPLVKDVIGKVRQAACLAHADEFIHNMEHGYASPVGMKGSALSGGQRQRIALARALIKNPRILLLDEATASLDSAAEQYIQVALKEVLRGRTTVTVAHRLSTIKDADNIIVLSNGKIVEQGTHSQLLELNGAYAAMITAQKVQSSSLRGPESIETSPSGSLTVSNITKSDAMMEKALAHGSLTESQPLEGHTAGSIAKQLLALALSQRLFIILGFVACIVAGGSYTGEAVIFGHTLGHFDPCQGAAQIRSTGDLAGLIFFVIGLVAFSANVVGGSSFGRVSEKLIYNVRLLVFRTLLDQEVLWHNSGGRSPAMLLQYFTRDASALAGLSGTTVGTLVTILVNLVASIILTHVIAWKIAIVLLATLPVLLGSGIMRLKALAKFHNRHQAVYAKSIGLTVEAVESIKVVVSLSLEPYFLEAYKRSLTEPYKASFLEIAYTNFWLATAFSVSNLIYALAYWWGSQRIAAGEYTQTDFFIVLPALLFSAQSCGQMFALAPDLSGARTAATRLVALLKRAPSTLTLPISDWERSDCANEKGESKLQMIKPSISDPSAPTALSGTTIQFQDVCFHYPNSPAKALSGVSIDIEPGQFCALVGPSGAGKSTIISLLERFYTPISGRILVNGRLIDRIGATAYRSDVALVPQDNVLFDGSIRFNIALGARPDHEATDEEIERACQLANIHDMVSALPHGYDTQCGTTVDQFSGGQRQRMCIARALVRQPSLLLLDEPTSALDAESETHFQNTLSSIRGKMTIIAVAHRLHTIQRADRIFLIEDGRCVDQGTHVDLLQRSQSYRDNAAHQALDA</sequence>
<dbReference type="CDD" id="cd18577">
    <property type="entry name" value="ABC_6TM_Pgp_ABCB1_D1_like"/>
    <property type="match status" value="1"/>
</dbReference>
<comment type="caution">
    <text evidence="13">The sequence shown here is derived from an EMBL/GenBank/DDBJ whole genome shotgun (WGS) entry which is preliminary data.</text>
</comment>
<dbReference type="InterPro" id="IPR039421">
    <property type="entry name" value="Type_1_exporter"/>
</dbReference>
<dbReference type="PANTHER" id="PTHR43394">
    <property type="entry name" value="ATP-DEPENDENT PERMEASE MDL1, MITOCHONDRIAL"/>
    <property type="match status" value="1"/>
</dbReference>
<feature type="transmembrane region" description="Helical" evidence="10">
    <location>
        <begin position="852"/>
        <end position="873"/>
    </location>
</feature>
<feature type="transmembrane region" description="Helical" evidence="10">
    <location>
        <begin position="255"/>
        <end position="278"/>
    </location>
</feature>
<feature type="transmembrane region" description="Helical" evidence="10">
    <location>
        <begin position="21"/>
        <end position="48"/>
    </location>
</feature>
<keyword evidence="9 10" id="KW-0472">Membrane</keyword>
<feature type="transmembrane region" description="Helical" evidence="10">
    <location>
        <begin position="178"/>
        <end position="199"/>
    </location>
</feature>
<dbReference type="InterPro" id="IPR027417">
    <property type="entry name" value="P-loop_NTPase"/>
</dbReference>
<dbReference type="CDD" id="cd18578">
    <property type="entry name" value="ABC_6TM_Pgp_ABCB1_D2_like"/>
    <property type="match status" value="1"/>
</dbReference>
<comment type="subcellular location">
    <subcellularLocation>
        <location evidence="1">Membrane</location>
        <topology evidence="1">Multi-pass membrane protein</topology>
    </subcellularLocation>
</comment>
<feature type="transmembrane region" description="Helical" evidence="10">
    <location>
        <begin position="821"/>
        <end position="846"/>
    </location>
</feature>
<proteinExistence type="inferred from homology"/>
<dbReference type="InterPro" id="IPR036640">
    <property type="entry name" value="ABC1_TM_sf"/>
</dbReference>
<evidence type="ECO:0000259" key="12">
    <source>
        <dbReference type="PROSITE" id="PS50929"/>
    </source>
</evidence>
<evidence type="ECO:0000256" key="4">
    <source>
        <dbReference type="ARBA" id="ARBA00022692"/>
    </source>
</evidence>
<dbReference type="Gene3D" id="1.20.1560.10">
    <property type="entry name" value="ABC transporter type 1, transmembrane domain"/>
    <property type="match status" value="1"/>
</dbReference>
<dbReference type="GO" id="GO:0015421">
    <property type="term" value="F:ABC-type oligopeptide transporter activity"/>
    <property type="evidence" value="ECO:0007669"/>
    <property type="project" value="TreeGrafter"/>
</dbReference>
<dbReference type="InterPro" id="IPR017871">
    <property type="entry name" value="ABC_transporter-like_CS"/>
</dbReference>
<dbReference type="Gene3D" id="3.40.50.300">
    <property type="entry name" value="P-loop containing nucleotide triphosphate hydrolases"/>
    <property type="match status" value="2"/>
</dbReference>
<dbReference type="SUPFAM" id="SSF90123">
    <property type="entry name" value="ABC transporter transmembrane region"/>
    <property type="match status" value="2"/>
</dbReference>
<dbReference type="Pfam" id="PF00005">
    <property type="entry name" value="ABC_tran"/>
    <property type="match status" value="2"/>
</dbReference>
<dbReference type="PROSITE" id="PS50929">
    <property type="entry name" value="ABC_TM1F"/>
    <property type="match status" value="2"/>
</dbReference>
<evidence type="ECO:0000256" key="1">
    <source>
        <dbReference type="ARBA" id="ARBA00004141"/>
    </source>
</evidence>
<evidence type="ECO:0000259" key="11">
    <source>
        <dbReference type="PROSITE" id="PS50893"/>
    </source>
</evidence>
<keyword evidence="6" id="KW-0547">Nucleotide-binding</keyword>
<evidence type="ECO:0000256" key="5">
    <source>
        <dbReference type="ARBA" id="ARBA00022737"/>
    </source>
</evidence>
<feature type="transmembrane region" description="Helical" evidence="10">
    <location>
        <begin position="751"/>
        <end position="770"/>
    </location>
</feature>
<feature type="domain" description="ABC transmembrane type-1" evidence="12">
    <location>
        <begin position="28"/>
        <end position="326"/>
    </location>
</feature>
<dbReference type="PROSITE" id="PS50893">
    <property type="entry name" value="ABC_TRANSPORTER_2"/>
    <property type="match status" value="2"/>
</dbReference>
<dbReference type="InterPro" id="IPR011527">
    <property type="entry name" value="ABC1_TM_dom"/>
</dbReference>
<dbReference type="GO" id="GO:0016887">
    <property type="term" value="F:ATP hydrolysis activity"/>
    <property type="evidence" value="ECO:0007669"/>
    <property type="project" value="InterPro"/>
</dbReference>
<feature type="transmembrane region" description="Helical" evidence="10">
    <location>
        <begin position="706"/>
        <end position="731"/>
    </location>
</feature>
<dbReference type="FunFam" id="3.40.50.300:FF:000913">
    <property type="entry name" value="ABC multidrug transporter SitT"/>
    <property type="match status" value="1"/>
</dbReference>
<evidence type="ECO:0000313" key="14">
    <source>
        <dbReference type="Proteomes" id="UP001161017"/>
    </source>
</evidence>
<dbReference type="SMART" id="SM00382">
    <property type="entry name" value="AAA"/>
    <property type="match status" value="2"/>
</dbReference>
<gene>
    <name evidence="13" type="ORF">OHK93_007924</name>
</gene>
<dbReference type="InterPro" id="IPR003593">
    <property type="entry name" value="AAA+_ATPase"/>
</dbReference>
<keyword evidence="14" id="KW-1185">Reference proteome</keyword>
<dbReference type="GO" id="GO:0005524">
    <property type="term" value="F:ATP binding"/>
    <property type="evidence" value="ECO:0007669"/>
    <property type="project" value="UniProtKB-KW"/>
</dbReference>
<dbReference type="SUPFAM" id="SSF52540">
    <property type="entry name" value="P-loop containing nucleoside triphosphate hydrolases"/>
    <property type="match status" value="2"/>
</dbReference>
<dbReference type="PANTHER" id="PTHR43394:SF11">
    <property type="entry name" value="ATP-BINDING CASSETTE TRANSPORTER"/>
    <property type="match status" value="1"/>
</dbReference>
<evidence type="ECO:0000256" key="8">
    <source>
        <dbReference type="ARBA" id="ARBA00022989"/>
    </source>
</evidence>
<feature type="transmembrane region" description="Helical" evidence="10">
    <location>
        <begin position="80"/>
        <end position="102"/>
    </location>
</feature>
<keyword evidence="8 10" id="KW-1133">Transmembrane helix</keyword>
<dbReference type="PROSITE" id="PS00211">
    <property type="entry name" value="ABC_TRANSPORTER_1"/>
    <property type="match status" value="2"/>
</dbReference>
<dbReference type="GO" id="GO:0005743">
    <property type="term" value="C:mitochondrial inner membrane"/>
    <property type="evidence" value="ECO:0007669"/>
    <property type="project" value="TreeGrafter"/>
</dbReference>
<evidence type="ECO:0000256" key="2">
    <source>
        <dbReference type="ARBA" id="ARBA00007577"/>
    </source>
</evidence>
<evidence type="ECO:0000256" key="7">
    <source>
        <dbReference type="ARBA" id="ARBA00022840"/>
    </source>
</evidence>
<comment type="similarity">
    <text evidence="2">Belongs to the ABC transporter superfamily. ABCB family. Multidrug resistance exporter (TC 3.A.1.201) subfamily.</text>
</comment>
<keyword evidence="7" id="KW-0067">ATP-binding</keyword>
<evidence type="ECO:0000256" key="3">
    <source>
        <dbReference type="ARBA" id="ARBA00022448"/>
    </source>
</evidence>
<dbReference type="EMBL" id="JAPUFD010000008">
    <property type="protein sequence ID" value="MDI1488649.1"/>
    <property type="molecule type" value="Genomic_DNA"/>
</dbReference>
<accession>A0AA43QN51</accession>
<keyword evidence="4 10" id="KW-0812">Transmembrane</keyword>
<keyword evidence="3" id="KW-0813">Transport</keyword>
<dbReference type="FunFam" id="1.20.1560.10:FF:000057">
    <property type="entry name" value="ABC multidrug transporter SitT"/>
    <property type="match status" value="1"/>
</dbReference>
<feature type="transmembrane region" description="Helical" evidence="10">
    <location>
        <begin position="153"/>
        <end position="172"/>
    </location>
</feature>
<dbReference type="Pfam" id="PF00664">
    <property type="entry name" value="ABC_membrane"/>
    <property type="match status" value="2"/>
</dbReference>
<evidence type="ECO:0000313" key="13">
    <source>
        <dbReference type="EMBL" id="MDI1488649.1"/>
    </source>
</evidence>
<feature type="transmembrane region" description="Helical" evidence="10">
    <location>
        <begin position="298"/>
        <end position="324"/>
    </location>
</feature>
<feature type="transmembrane region" description="Helical" evidence="10">
    <location>
        <begin position="937"/>
        <end position="957"/>
    </location>
</feature>
<evidence type="ECO:0000256" key="10">
    <source>
        <dbReference type="SAM" id="Phobius"/>
    </source>
</evidence>
<dbReference type="InterPro" id="IPR003439">
    <property type="entry name" value="ABC_transporter-like_ATP-bd"/>
</dbReference>
<dbReference type="Proteomes" id="UP001161017">
    <property type="component" value="Unassembled WGS sequence"/>
</dbReference>
<protein>
    <submittedName>
        <fullName evidence="13">Uncharacterized protein</fullName>
    </submittedName>
</protein>
<evidence type="ECO:0000256" key="6">
    <source>
        <dbReference type="ARBA" id="ARBA00022741"/>
    </source>
</evidence>
<feature type="domain" description="ABC transporter" evidence="11">
    <location>
        <begin position="1058"/>
        <end position="1296"/>
    </location>
</feature>
<name>A0AA43QN51_9LECA</name>
<keyword evidence="5" id="KW-0677">Repeat</keyword>
<feature type="domain" description="ABC transmembrane type-1" evidence="12">
    <location>
        <begin position="709"/>
        <end position="997"/>
    </location>
</feature>